<dbReference type="RefSeq" id="WP_119928287.1">
    <property type="nucleotide sequence ID" value="NZ_QZEY01000008.1"/>
</dbReference>
<feature type="transmembrane region" description="Helical" evidence="3">
    <location>
        <begin position="136"/>
        <end position="160"/>
    </location>
</feature>
<evidence type="ECO:0000313" key="6">
    <source>
        <dbReference type="Proteomes" id="UP000265768"/>
    </source>
</evidence>
<protein>
    <recommendedName>
        <fullName evidence="4">Bacterial sugar transferase domain-containing protein</fullName>
    </recommendedName>
</protein>
<dbReference type="InterPro" id="IPR003362">
    <property type="entry name" value="Bact_transf"/>
</dbReference>
<evidence type="ECO:0000256" key="1">
    <source>
        <dbReference type="ARBA" id="ARBA00006464"/>
    </source>
</evidence>
<feature type="region of interest" description="Disordered" evidence="2">
    <location>
        <begin position="67"/>
        <end position="127"/>
    </location>
</feature>
<name>A0A3A4AU76_9ACTN</name>
<feature type="compositionally biased region" description="Basic and acidic residues" evidence="2">
    <location>
        <begin position="87"/>
        <end position="97"/>
    </location>
</feature>
<sequence>MTATDDVSRPDEQRANVPDADYDDPSAMTMPLMVVLVDEEGQVIPPRSRRRPQADQRLVHPQVVEEHHVGAPPVHSTVASWPAQRPPEPRELPRTDQRVAPVYPSAPPPAAERPDPPDHGPVRASLGVSPNLPRRLFDIVTSGVALLLLAIPLFVLWAIVRLTSPGPGFFAQVRLGQGARHFKIYKFRSMRPDVAGPEVTADRDPRITPIGHFLRRTSLDELPQLWNVFKGDMTLVGPRPETESLAMMYPEELRWVFAHRPGLTGASQVRFRDFDVLAPGESEVDLHVYINKIVPARLRVEAEFLERATLRAALGVLWDTAMMILGRDVAAAVRRRGNKTTAHEAA</sequence>
<gene>
    <name evidence="5" type="ORF">D5H75_21415</name>
</gene>
<organism evidence="5 6">
    <name type="scientific">Bailinhaonella thermotolerans</name>
    <dbReference type="NCBI Taxonomy" id="1070861"/>
    <lineage>
        <taxon>Bacteria</taxon>
        <taxon>Bacillati</taxon>
        <taxon>Actinomycetota</taxon>
        <taxon>Actinomycetes</taxon>
        <taxon>Streptosporangiales</taxon>
        <taxon>Streptosporangiaceae</taxon>
        <taxon>Bailinhaonella</taxon>
    </lineage>
</organism>
<evidence type="ECO:0000313" key="5">
    <source>
        <dbReference type="EMBL" id="RJL30864.1"/>
    </source>
</evidence>
<dbReference type="AlphaFoldDB" id="A0A3A4AU76"/>
<keyword evidence="6" id="KW-1185">Reference proteome</keyword>
<evidence type="ECO:0000259" key="4">
    <source>
        <dbReference type="Pfam" id="PF02397"/>
    </source>
</evidence>
<feature type="region of interest" description="Disordered" evidence="2">
    <location>
        <begin position="41"/>
        <end position="60"/>
    </location>
</feature>
<accession>A0A3A4AU76</accession>
<keyword evidence="3" id="KW-1133">Transmembrane helix</keyword>
<dbReference type="Pfam" id="PF02397">
    <property type="entry name" value="Bac_transf"/>
    <property type="match status" value="1"/>
</dbReference>
<feature type="domain" description="Bacterial sugar transferase" evidence="4">
    <location>
        <begin position="134"/>
        <end position="325"/>
    </location>
</feature>
<comment type="similarity">
    <text evidence="1">Belongs to the bacterial sugar transferase family.</text>
</comment>
<comment type="caution">
    <text evidence="5">The sequence shown here is derived from an EMBL/GenBank/DDBJ whole genome shotgun (WGS) entry which is preliminary data.</text>
</comment>
<proteinExistence type="inferred from homology"/>
<keyword evidence="3" id="KW-0472">Membrane</keyword>
<dbReference type="GO" id="GO:0016780">
    <property type="term" value="F:phosphotransferase activity, for other substituted phosphate groups"/>
    <property type="evidence" value="ECO:0007669"/>
    <property type="project" value="TreeGrafter"/>
</dbReference>
<evidence type="ECO:0000256" key="2">
    <source>
        <dbReference type="SAM" id="MobiDB-lite"/>
    </source>
</evidence>
<keyword evidence="3" id="KW-0812">Transmembrane</keyword>
<feature type="region of interest" description="Disordered" evidence="2">
    <location>
        <begin position="1"/>
        <end position="26"/>
    </location>
</feature>
<dbReference type="PANTHER" id="PTHR30576:SF20">
    <property type="entry name" value="QUINOVOSAMINEPHOSPHOTRANSFERAE-RELATED"/>
    <property type="match status" value="1"/>
</dbReference>
<feature type="compositionally biased region" description="Basic and acidic residues" evidence="2">
    <location>
        <begin position="112"/>
        <end position="121"/>
    </location>
</feature>
<dbReference type="PANTHER" id="PTHR30576">
    <property type="entry name" value="COLANIC BIOSYNTHESIS UDP-GLUCOSE LIPID CARRIER TRANSFERASE"/>
    <property type="match status" value="1"/>
</dbReference>
<evidence type="ECO:0000256" key="3">
    <source>
        <dbReference type="SAM" id="Phobius"/>
    </source>
</evidence>
<dbReference type="Proteomes" id="UP000265768">
    <property type="component" value="Unassembled WGS sequence"/>
</dbReference>
<dbReference type="EMBL" id="QZEY01000008">
    <property type="protein sequence ID" value="RJL30864.1"/>
    <property type="molecule type" value="Genomic_DNA"/>
</dbReference>
<reference evidence="5 6" key="1">
    <citation type="submission" date="2018-09" db="EMBL/GenBank/DDBJ databases">
        <title>YIM 75507 draft genome.</title>
        <authorList>
            <person name="Tang S."/>
            <person name="Feng Y."/>
        </authorList>
    </citation>
    <scope>NUCLEOTIDE SEQUENCE [LARGE SCALE GENOMIC DNA]</scope>
    <source>
        <strain evidence="5 6">YIM 75507</strain>
    </source>
</reference>
<dbReference type="OrthoDB" id="9808602at2"/>
<feature type="compositionally biased region" description="Basic and acidic residues" evidence="2">
    <location>
        <begin position="1"/>
        <end position="14"/>
    </location>
</feature>